<evidence type="ECO:0000313" key="10">
    <source>
        <dbReference type="EMBL" id="MBK1727015.1"/>
    </source>
</evidence>
<accession>A0ABS1E8I8</accession>
<evidence type="ECO:0000256" key="5">
    <source>
        <dbReference type="ARBA" id="ARBA00037383"/>
    </source>
</evidence>
<dbReference type="Gene3D" id="3.10.290.10">
    <property type="entry name" value="RNA-binding S4 domain"/>
    <property type="match status" value="1"/>
</dbReference>
<evidence type="ECO:0000313" key="11">
    <source>
        <dbReference type="Proteomes" id="UP000738126"/>
    </source>
</evidence>
<dbReference type="Proteomes" id="UP000738126">
    <property type="component" value="Unassembled WGS sequence"/>
</dbReference>
<dbReference type="NCBIfam" id="TIGR00093">
    <property type="entry name" value="pseudouridine synthase"/>
    <property type="match status" value="1"/>
</dbReference>
<dbReference type="InterPro" id="IPR000748">
    <property type="entry name" value="PsdUridine_synth_RsuA/RluB/E/F"/>
</dbReference>
<name>A0ABS1E8I8_9GAMM</name>
<comment type="function">
    <text evidence="5">Responsible for synthesis of pseudouridine from uracil-2605 in 23S ribosomal RNA.</text>
</comment>
<feature type="region of interest" description="Disordered" evidence="8">
    <location>
        <begin position="253"/>
        <end position="278"/>
    </location>
</feature>
<dbReference type="EC" id="5.4.99.-" evidence="7"/>
<dbReference type="SUPFAM" id="SSF55120">
    <property type="entry name" value="Pseudouridine synthase"/>
    <property type="match status" value="1"/>
</dbReference>
<dbReference type="PROSITE" id="PS01149">
    <property type="entry name" value="PSI_RSU"/>
    <property type="match status" value="1"/>
</dbReference>
<evidence type="ECO:0000256" key="7">
    <source>
        <dbReference type="RuleBase" id="RU003887"/>
    </source>
</evidence>
<comment type="catalytic activity">
    <reaction evidence="4">
        <text>uridine(2605) in 23S rRNA = pseudouridine(2605) in 23S rRNA</text>
        <dbReference type="Rhea" id="RHEA:42520"/>
        <dbReference type="Rhea" id="RHEA-COMP:10095"/>
        <dbReference type="Rhea" id="RHEA-COMP:10096"/>
        <dbReference type="ChEBI" id="CHEBI:65314"/>
        <dbReference type="ChEBI" id="CHEBI:65315"/>
        <dbReference type="EC" id="5.4.99.22"/>
    </reaction>
</comment>
<evidence type="ECO:0000256" key="1">
    <source>
        <dbReference type="ARBA" id="ARBA00008348"/>
    </source>
</evidence>
<dbReference type="InterPro" id="IPR002942">
    <property type="entry name" value="S4_RNA-bd"/>
</dbReference>
<proteinExistence type="inferred from homology"/>
<protein>
    <recommendedName>
        <fullName evidence="7">Pseudouridine synthase</fullName>
        <ecNumber evidence="7">5.4.99.-</ecNumber>
    </recommendedName>
</protein>
<dbReference type="EMBL" id="NRSH01000089">
    <property type="protein sequence ID" value="MBK1727015.1"/>
    <property type="molecule type" value="Genomic_DNA"/>
</dbReference>
<evidence type="ECO:0000256" key="6">
    <source>
        <dbReference type="PROSITE-ProRule" id="PRU00182"/>
    </source>
</evidence>
<dbReference type="Gene3D" id="3.30.70.1560">
    <property type="entry name" value="Alpha-L RNA-binding motif"/>
    <property type="match status" value="1"/>
</dbReference>
<dbReference type="InterPro" id="IPR006145">
    <property type="entry name" value="PsdUridine_synth_RsuA/RluA"/>
</dbReference>
<dbReference type="PANTHER" id="PTHR47683:SF3">
    <property type="entry name" value="RIBOSOMAL LARGE SUBUNIT PSEUDOURIDINE SYNTHASE B"/>
    <property type="match status" value="1"/>
</dbReference>
<evidence type="ECO:0000256" key="3">
    <source>
        <dbReference type="ARBA" id="ARBA00023235"/>
    </source>
</evidence>
<reference evidence="10 11" key="1">
    <citation type="journal article" date="2020" name="Microorganisms">
        <title>Osmotic Adaptation and Compatible Solute Biosynthesis of Phototrophic Bacteria as Revealed from Genome Analyses.</title>
        <authorList>
            <person name="Imhoff J.F."/>
            <person name="Rahn T."/>
            <person name="Kunzel S."/>
            <person name="Keller A."/>
            <person name="Neulinger S.C."/>
        </authorList>
    </citation>
    <scope>NUCLEOTIDE SEQUENCE [LARGE SCALE GENOMIC DNA]</scope>
    <source>
        <strain evidence="10 11">DSM 15116</strain>
    </source>
</reference>
<comment type="caution">
    <text evidence="10">The sequence shown here is derived from an EMBL/GenBank/DDBJ whole genome shotgun (WGS) entry which is preliminary data.</text>
</comment>
<dbReference type="SMART" id="SM00363">
    <property type="entry name" value="S4"/>
    <property type="match status" value="1"/>
</dbReference>
<dbReference type="CDD" id="cd00165">
    <property type="entry name" value="S4"/>
    <property type="match status" value="1"/>
</dbReference>
<evidence type="ECO:0000256" key="4">
    <source>
        <dbReference type="ARBA" id="ARBA00036944"/>
    </source>
</evidence>
<comment type="similarity">
    <text evidence="1 7">Belongs to the pseudouridine synthase RsuA family.</text>
</comment>
<dbReference type="InterPro" id="IPR050343">
    <property type="entry name" value="RsuA_PseudoU_synthase"/>
</dbReference>
<dbReference type="InterPro" id="IPR042092">
    <property type="entry name" value="PsdUridine_s_RsuA/RluB/E/F_cat"/>
</dbReference>
<evidence type="ECO:0000256" key="2">
    <source>
        <dbReference type="ARBA" id="ARBA00022884"/>
    </source>
</evidence>
<sequence>MSQSRKGEGAAPRGEKLQKVLARAGLGSRREMEAAIEAGRVQLNGRPAQIGDRAGARDQVELDGRTVQRIHRQPPRRVLLYNKPEGEVTARTDPEGRPTVFRRLPRTPGRWIAVGRLDLNSQGLLLFTNDGELANALMHPSQGVEREYACRIRGEVTPEMVQRLVDGVELDDGPAHFDVVESAMPVDDPGEGANAWFHVIVSEGRKREVRRLWESQGVAVSRLIRVRYGPVVMPRDLRRGKLRELDDAGKAALYEHVGLEPPPPTPRPPRRRRGRKRR</sequence>
<dbReference type="Pfam" id="PF01479">
    <property type="entry name" value="S4"/>
    <property type="match status" value="1"/>
</dbReference>
<dbReference type="SUPFAM" id="SSF55174">
    <property type="entry name" value="Alpha-L RNA-binding motif"/>
    <property type="match status" value="1"/>
</dbReference>
<keyword evidence="2 6" id="KW-0694">RNA-binding</keyword>
<dbReference type="InterPro" id="IPR020094">
    <property type="entry name" value="TruA/RsuA/RluB/E/F_N"/>
</dbReference>
<keyword evidence="3 7" id="KW-0413">Isomerase</keyword>
<dbReference type="Gene3D" id="3.30.70.580">
    <property type="entry name" value="Pseudouridine synthase I, catalytic domain, N-terminal subdomain"/>
    <property type="match status" value="1"/>
</dbReference>
<dbReference type="InterPro" id="IPR020103">
    <property type="entry name" value="PsdUridine_synth_cat_dom_sf"/>
</dbReference>
<organism evidence="10 11">
    <name type="scientific">Halorhodospira neutriphila</name>
    <dbReference type="NCBI Taxonomy" id="168379"/>
    <lineage>
        <taxon>Bacteria</taxon>
        <taxon>Pseudomonadati</taxon>
        <taxon>Pseudomonadota</taxon>
        <taxon>Gammaproteobacteria</taxon>
        <taxon>Chromatiales</taxon>
        <taxon>Ectothiorhodospiraceae</taxon>
        <taxon>Halorhodospira</taxon>
    </lineage>
</organism>
<keyword evidence="11" id="KW-1185">Reference proteome</keyword>
<feature type="compositionally biased region" description="Basic residues" evidence="8">
    <location>
        <begin position="268"/>
        <end position="278"/>
    </location>
</feature>
<dbReference type="InterPro" id="IPR036986">
    <property type="entry name" value="S4_RNA-bd_sf"/>
</dbReference>
<evidence type="ECO:0000259" key="9">
    <source>
        <dbReference type="SMART" id="SM00363"/>
    </source>
</evidence>
<dbReference type="Pfam" id="PF00849">
    <property type="entry name" value="PseudoU_synth_2"/>
    <property type="match status" value="1"/>
</dbReference>
<dbReference type="RefSeq" id="WP_338034611.1">
    <property type="nucleotide sequence ID" value="NZ_NRSH01000089.1"/>
</dbReference>
<gene>
    <name evidence="10" type="ORF">CKO13_08260</name>
</gene>
<dbReference type="InterPro" id="IPR018496">
    <property type="entry name" value="PsdUridine_synth_RsuA/RluB_CS"/>
</dbReference>
<dbReference type="PROSITE" id="PS50889">
    <property type="entry name" value="S4"/>
    <property type="match status" value="1"/>
</dbReference>
<dbReference type="PANTHER" id="PTHR47683">
    <property type="entry name" value="PSEUDOURIDINE SYNTHASE FAMILY PROTEIN-RELATED"/>
    <property type="match status" value="1"/>
</dbReference>
<feature type="domain" description="RNA-binding S4" evidence="9">
    <location>
        <begin position="15"/>
        <end position="71"/>
    </location>
</feature>
<evidence type="ECO:0000256" key="8">
    <source>
        <dbReference type="SAM" id="MobiDB-lite"/>
    </source>
</evidence>